<dbReference type="OrthoDB" id="5616064at2"/>
<protein>
    <recommendedName>
        <fullName evidence="4">Lipoprotein</fullName>
    </recommendedName>
</protein>
<dbReference type="Proteomes" id="UP000019276">
    <property type="component" value="Unassembled WGS sequence"/>
</dbReference>
<name>W7QH10_9ALTE</name>
<keyword evidence="3" id="KW-1185">Reference proteome</keyword>
<feature type="chain" id="PRO_5004898002" description="Lipoprotein" evidence="1">
    <location>
        <begin position="21"/>
        <end position="192"/>
    </location>
</feature>
<evidence type="ECO:0008006" key="4">
    <source>
        <dbReference type="Google" id="ProtNLM"/>
    </source>
</evidence>
<evidence type="ECO:0000313" key="2">
    <source>
        <dbReference type="EMBL" id="EWH08232.1"/>
    </source>
</evidence>
<dbReference type="Gene3D" id="3.10.129.140">
    <property type="entry name" value="Helicobacter TNF-alpha-Inducing protein"/>
    <property type="match status" value="1"/>
</dbReference>
<dbReference type="EMBL" id="ARZY01000057">
    <property type="protein sequence ID" value="EWH08232.1"/>
    <property type="molecule type" value="Genomic_DNA"/>
</dbReference>
<evidence type="ECO:0000313" key="3">
    <source>
        <dbReference type="Proteomes" id="UP000019276"/>
    </source>
</evidence>
<dbReference type="AlphaFoldDB" id="W7QH10"/>
<evidence type="ECO:0000256" key="1">
    <source>
        <dbReference type="SAM" id="SignalP"/>
    </source>
</evidence>
<sequence length="192" mass="20620">MNIKRIILATGLMSVLAACGSTQQGTTSSVGSNIPDWVLNPIVENGIAATDCVKFSGNLSVDSKMAAANSRVALAQQIQTKIEALDKTYSSRTDANEETSVGTTFSSVSKQITNQTLSGARVIKTDIVNIAGKDHVCSLMELNPSATDNLFATLVEKAGKKINPQDEKFLYQEFKAYKAEQDLAAEIERLTN</sequence>
<dbReference type="eggNOG" id="ENOG502ZD5M">
    <property type="taxonomic scope" value="Bacteria"/>
</dbReference>
<proteinExistence type="predicted"/>
<organism evidence="2 3">
    <name type="scientific">Catenovulum agarivorans DS-2</name>
    <dbReference type="NCBI Taxonomy" id="1328313"/>
    <lineage>
        <taxon>Bacteria</taxon>
        <taxon>Pseudomonadati</taxon>
        <taxon>Pseudomonadota</taxon>
        <taxon>Gammaproteobacteria</taxon>
        <taxon>Alteromonadales</taxon>
        <taxon>Alteromonadaceae</taxon>
        <taxon>Catenovulum</taxon>
    </lineage>
</organism>
<dbReference type="PROSITE" id="PS51257">
    <property type="entry name" value="PROKAR_LIPOPROTEIN"/>
    <property type="match status" value="1"/>
</dbReference>
<accession>W7QH10</accession>
<gene>
    <name evidence="2" type="ORF">DS2_18353</name>
</gene>
<reference evidence="2 3" key="1">
    <citation type="journal article" date="2014" name="Genome Announc.">
        <title>Draft Genome Sequence of the Agar-Degrading Bacterium Catenovulum sp. Strain DS-2, Isolated from Intestines of Haliotis diversicolor.</title>
        <authorList>
            <person name="Shan D."/>
            <person name="Li X."/>
            <person name="Gu Z."/>
            <person name="Wei G."/>
            <person name="Gao Z."/>
            <person name="Shao Z."/>
        </authorList>
    </citation>
    <scope>NUCLEOTIDE SEQUENCE [LARGE SCALE GENOMIC DNA]</scope>
    <source>
        <strain evidence="2 3">DS-2</strain>
    </source>
</reference>
<dbReference type="STRING" id="1328313.DS2_18353"/>
<keyword evidence="1" id="KW-0732">Signal</keyword>
<comment type="caution">
    <text evidence="2">The sequence shown here is derived from an EMBL/GenBank/DDBJ whole genome shotgun (WGS) entry which is preliminary data.</text>
</comment>
<dbReference type="RefSeq" id="WP_035016490.1">
    <property type="nucleotide sequence ID" value="NZ_ARZY01000057.1"/>
</dbReference>
<feature type="signal peptide" evidence="1">
    <location>
        <begin position="1"/>
        <end position="20"/>
    </location>
</feature>